<protein>
    <submittedName>
        <fullName evidence="1">Uncharacterized protein</fullName>
    </submittedName>
</protein>
<evidence type="ECO:0000313" key="2">
    <source>
        <dbReference type="Proteomes" id="UP000501690"/>
    </source>
</evidence>
<evidence type="ECO:0000313" key="1">
    <source>
        <dbReference type="EMBL" id="QCE14214.1"/>
    </source>
</evidence>
<reference evidence="1 2" key="1">
    <citation type="submission" date="2019-04" db="EMBL/GenBank/DDBJ databases">
        <title>An improved genome assembly and genetic linkage map for asparagus bean, Vigna unguiculata ssp. sesquipedialis.</title>
        <authorList>
            <person name="Xia Q."/>
            <person name="Zhang R."/>
            <person name="Dong Y."/>
        </authorList>
    </citation>
    <scope>NUCLEOTIDE SEQUENCE [LARGE SCALE GENOMIC DNA]</scope>
    <source>
        <tissue evidence="1">Leaf</tissue>
    </source>
</reference>
<organism evidence="1 2">
    <name type="scientific">Vigna unguiculata</name>
    <name type="common">Cowpea</name>
    <dbReference type="NCBI Taxonomy" id="3917"/>
    <lineage>
        <taxon>Eukaryota</taxon>
        <taxon>Viridiplantae</taxon>
        <taxon>Streptophyta</taxon>
        <taxon>Embryophyta</taxon>
        <taxon>Tracheophyta</taxon>
        <taxon>Spermatophyta</taxon>
        <taxon>Magnoliopsida</taxon>
        <taxon>eudicotyledons</taxon>
        <taxon>Gunneridae</taxon>
        <taxon>Pentapetalae</taxon>
        <taxon>rosids</taxon>
        <taxon>fabids</taxon>
        <taxon>Fabales</taxon>
        <taxon>Fabaceae</taxon>
        <taxon>Papilionoideae</taxon>
        <taxon>50 kb inversion clade</taxon>
        <taxon>NPAAA clade</taxon>
        <taxon>indigoferoid/millettioid clade</taxon>
        <taxon>Phaseoleae</taxon>
        <taxon>Vigna</taxon>
    </lineage>
</organism>
<dbReference type="Proteomes" id="UP000501690">
    <property type="component" value="Linkage Group LG11"/>
</dbReference>
<dbReference type="AlphaFoldDB" id="A0A4D6NNI4"/>
<dbReference type="EMBL" id="CP039355">
    <property type="protein sequence ID" value="QCE14214.1"/>
    <property type="molecule type" value="Genomic_DNA"/>
</dbReference>
<sequence length="187" mass="21125">MTLLRQRLAHGADAEMVVMVRYCNVNEEAARVKIWSREEEDGASQMQMRCWCCFCSGLQVQIYEREGCCRRCCDVAHEGVVLFRCGFVVLRMIELLLRCCWRLAVVENDADLQWRRRGMMLIVVRLEFAATAAATGGAGAPGGGNMVKMEARSSGCVEMKMLTWQHVISSNSLVEIKPTWHVLVGQF</sequence>
<accession>A0A4D6NNI4</accession>
<gene>
    <name evidence="1" type="ORF">DEO72_LG11g1213</name>
</gene>
<name>A0A4D6NNI4_VIGUN</name>
<proteinExistence type="predicted"/>
<keyword evidence="2" id="KW-1185">Reference proteome</keyword>